<comment type="caution">
    <text evidence="1">The sequence shown here is derived from an EMBL/GenBank/DDBJ whole genome shotgun (WGS) entry which is preliminary data.</text>
</comment>
<proteinExistence type="predicted"/>
<evidence type="ECO:0000313" key="1">
    <source>
        <dbReference type="EMBL" id="EMM71828.1"/>
    </source>
</evidence>
<name>M6FGB7_9LEPT</name>
<protein>
    <submittedName>
        <fullName evidence="1">Uncharacterized protein</fullName>
    </submittedName>
</protein>
<organism evidence="1 2">
    <name type="scientific">Leptospira weilii str. 2006001855</name>
    <dbReference type="NCBI Taxonomy" id="996804"/>
    <lineage>
        <taxon>Bacteria</taxon>
        <taxon>Pseudomonadati</taxon>
        <taxon>Spirochaetota</taxon>
        <taxon>Spirochaetia</taxon>
        <taxon>Leptospirales</taxon>
        <taxon>Leptospiraceae</taxon>
        <taxon>Leptospira</taxon>
    </lineage>
</organism>
<gene>
    <name evidence="1" type="ORF">LEP1GSC038_4012</name>
</gene>
<accession>M6FGB7</accession>
<evidence type="ECO:0000313" key="2">
    <source>
        <dbReference type="Proteomes" id="UP000012101"/>
    </source>
</evidence>
<dbReference type="Proteomes" id="UP000012101">
    <property type="component" value="Unassembled WGS sequence"/>
</dbReference>
<sequence>MFDLKMIELKDTLESITFQITLRVIQKIREVDLEFILSKIIQ</sequence>
<reference evidence="1 2" key="1">
    <citation type="submission" date="2013-01" db="EMBL/GenBank/DDBJ databases">
        <authorList>
            <person name="Harkins D.M."/>
            <person name="Durkin A.S."/>
            <person name="Brinkac L.M."/>
            <person name="Haft D.H."/>
            <person name="Selengut J.D."/>
            <person name="Sanka R."/>
            <person name="DePew J."/>
            <person name="Purushe J."/>
            <person name="Hospenthal D.R."/>
            <person name="Murray C.K."/>
            <person name="Pimentel G."/>
            <person name="Wasfy M."/>
            <person name="Vinetz J.M."/>
            <person name="Sutton G.G."/>
            <person name="Nierman W.C."/>
            <person name="Fouts D.E."/>
        </authorList>
    </citation>
    <scope>NUCLEOTIDE SEQUENCE [LARGE SCALE GENOMIC DNA]</scope>
    <source>
        <strain evidence="1 2">2006001855</strain>
    </source>
</reference>
<dbReference type="EMBL" id="AFJM02000044">
    <property type="protein sequence ID" value="EMM71828.1"/>
    <property type="molecule type" value="Genomic_DNA"/>
</dbReference>
<dbReference type="AlphaFoldDB" id="M6FGB7"/>